<evidence type="ECO:0000256" key="1">
    <source>
        <dbReference type="SAM" id="Phobius"/>
    </source>
</evidence>
<keyword evidence="1" id="KW-0472">Membrane</keyword>
<dbReference type="AlphaFoldDB" id="H0HYS2"/>
<reference evidence="2 3" key="1">
    <citation type="journal article" date="2012" name="J. Bacteriol.">
        <title>Draft Genome Sequence of Mesorhizobium alhagi CCNWXJ12-2T, a Novel Salt-Resistant Species Isolated from the Desert of Northwestern China.</title>
        <authorList>
            <person name="Zhou M."/>
            <person name="Chen W."/>
            <person name="Chen H."/>
            <person name="Wei G."/>
        </authorList>
    </citation>
    <scope>NUCLEOTIDE SEQUENCE [LARGE SCALE GENOMIC DNA]</scope>
    <source>
        <strain evidence="2 3">CCNWXJ12-2</strain>
    </source>
</reference>
<organism evidence="2 3">
    <name type="scientific">Mesorhizobium alhagi CCNWXJ12-2</name>
    <dbReference type="NCBI Taxonomy" id="1107882"/>
    <lineage>
        <taxon>Bacteria</taxon>
        <taxon>Pseudomonadati</taxon>
        <taxon>Pseudomonadota</taxon>
        <taxon>Alphaproteobacteria</taxon>
        <taxon>Hyphomicrobiales</taxon>
        <taxon>Phyllobacteriaceae</taxon>
        <taxon>Allomesorhizobium</taxon>
    </lineage>
</organism>
<evidence type="ECO:0000313" key="2">
    <source>
        <dbReference type="EMBL" id="EHK54117.1"/>
    </source>
</evidence>
<dbReference type="EMBL" id="AHAM01000227">
    <property type="protein sequence ID" value="EHK54117.1"/>
    <property type="molecule type" value="Genomic_DNA"/>
</dbReference>
<feature type="transmembrane region" description="Helical" evidence="1">
    <location>
        <begin position="37"/>
        <end position="60"/>
    </location>
</feature>
<gene>
    <name evidence="2" type="ORF">MAXJ12_26783</name>
</gene>
<keyword evidence="3" id="KW-1185">Reference proteome</keyword>
<accession>H0HYS2</accession>
<protein>
    <submittedName>
        <fullName evidence="2">Uncharacterized protein</fullName>
    </submittedName>
</protein>
<keyword evidence="1" id="KW-1133">Transmembrane helix</keyword>
<dbReference type="Proteomes" id="UP000003250">
    <property type="component" value="Unassembled WGS sequence"/>
</dbReference>
<name>H0HYS2_9HYPH</name>
<proteinExistence type="predicted"/>
<keyword evidence="1" id="KW-0812">Transmembrane</keyword>
<feature type="non-terminal residue" evidence="2">
    <location>
        <position position="1"/>
    </location>
</feature>
<sequence>ARRLRMFFRVLTSSLFIRFQQQNMWPSLVTLPLPLNFFSWVSLFIKILTLIPSPGITIVLSEIASHKRQRPTN</sequence>
<evidence type="ECO:0000313" key="3">
    <source>
        <dbReference type="Proteomes" id="UP000003250"/>
    </source>
</evidence>